<accession>A0A8H4W419</accession>
<comment type="similarity">
    <text evidence="1">Belongs to the arginase family. Agmatinase subfamily.</text>
</comment>
<feature type="chain" id="PRO_5034152460" description="Agmatinase" evidence="6">
    <location>
        <begin position="21"/>
        <end position="384"/>
    </location>
</feature>
<dbReference type="InterPro" id="IPR006035">
    <property type="entry name" value="Ureohydrolase"/>
</dbReference>
<name>A0A8H4W419_9HELO</name>
<dbReference type="SUPFAM" id="SSF52768">
    <property type="entry name" value="Arginase/deacetylase"/>
    <property type="match status" value="1"/>
</dbReference>
<organism evidence="7 8">
    <name type="scientific">Cudoniella acicularis</name>
    <dbReference type="NCBI Taxonomy" id="354080"/>
    <lineage>
        <taxon>Eukaryota</taxon>
        <taxon>Fungi</taxon>
        <taxon>Dikarya</taxon>
        <taxon>Ascomycota</taxon>
        <taxon>Pezizomycotina</taxon>
        <taxon>Leotiomycetes</taxon>
        <taxon>Helotiales</taxon>
        <taxon>Tricladiaceae</taxon>
        <taxon>Cudoniella</taxon>
    </lineage>
</organism>
<evidence type="ECO:0000313" key="7">
    <source>
        <dbReference type="EMBL" id="KAF4633418.1"/>
    </source>
</evidence>
<feature type="binding site" evidence="4">
    <location>
        <position position="196"/>
    </location>
    <ligand>
        <name>Mn(2+)</name>
        <dbReference type="ChEBI" id="CHEBI:29035"/>
        <label>1</label>
    </ligand>
</feature>
<dbReference type="GO" id="GO:0046872">
    <property type="term" value="F:metal ion binding"/>
    <property type="evidence" value="ECO:0007669"/>
    <property type="project" value="UniProtKB-KW"/>
</dbReference>
<dbReference type="FunFam" id="3.40.800.10:FF:000014">
    <property type="entry name" value="Arginase family protein"/>
    <property type="match status" value="1"/>
</dbReference>
<keyword evidence="4" id="KW-0464">Manganese</keyword>
<dbReference type="PROSITE" id="PS01053">
    <property type="entry name" value="ARGINASE_1"/>
    <property type="match status" value="1"/>
</dbReference>
<dbReference type="PRINTS" id="PR00116">
    <property type="entry name" value="ARGINASE"/>
</dbReference>
<evidence type="ECO:0000256" key="6">
    <source>
        <dbReference type="SAM" id="SignalP"/>
    </source>
</evidence>
<dbReference type="OrthoDB" id="288726at2759"/>
<evidence type="ECO:0008006" key="9">
    <source>
        <dbReference type="Google" id="ProtNLM"/>
    </source>
</evidence>
<dbReference type="InterPro" id="IPR020855">
    <property type="entry name" value="Ureohydrolase_Mn_BS"/>
</dbReference>
<dbReference type="PIRSF" id="PIRSF036979">
    <property type="entry name" value="Arginase"/>
    <property type="match status" value="1"/>
</dbReference>
<dbReference type="PROSITE" id="PS51409">
    <property type="entry name" value="ARGINASE_2"/>
    <property type="match status" value="1"/>
</dbReference>
<evidence type="ECO:0000256" key="4">
    <source>
        <dbReference type="PIRSR" id="PIRSR036979-1"/>
    </source>
</evidence>
<sequence length="384" mass="41800">MAISIVLPLVALALSAPAFALHGSAYQKDLISDGKKWDFEWGYSGINTFGHLPHIKCLTNQNTAFDMAVIGVPFDTAVSFRPGARFGPRAIRSASARHLPSRGFNTYAGINPYMDWAKIIDCGDVPVTPFDNDLALKQMTEALTEVGSMPSNPGNPDPPKLLILGGDHSIALPALRALNKVHGQPMAVVHFDAHLDTLHPHSYPSQWSSEQTEYTHGSMFYQAYAAGLVKQNSSIHVGLRTRLTGVDFKDYQHDDTQGYIRLSTEDIDEMGPQGIADAILARVGADTPVYLSIDIDVIDPSICPGTGAPETGGWTMREMNKILRGLREINVVGADIVEVSPAYDDKGEGTGYAAAQIAYEIMTSWVVRGKKTFKKEQADIKTEL</sequence>
<dbReference type="GO" id="GO:0033389">
    <property type="term" value="P:putrescine biosynthetic process from arginine, via agmatine"/>
    <property type="evidence" value="ECO:0007669"/>
    <property type="project" value="TreeGrafter"/>
</dbReference>
<feature type="binding site" evidence="4">
    <location>
        <position position="194"/>
    </location>
    <ligand>
        <name>Mn(2+)</name>
        <dbReference type="ChEBI" id="CHEBI:29035"/>
        <label>1</label>
    </ligand>
</feature>
<evidence type="ECO:0000256" key="2">
    <source>
        <dbReference type="ARBA" id="ARBA00022723"/>
    </source>
</evidence>
<evidence type="ECO:0000256" key="3">
    <source>
        <dbReference type="ARBA" id="ARBA00022801"/>
    </source>
</evidence>
<dbReference type="PANTHER" id="PTHR11358:SF26">
    <property type="entry name" value="GUANIDINO ACID HYDROLASE, MITOCHONDRIAL"/>
    <property type="match status" value="1"/>
</dbReference>
<dbReference type="InterPro" id="IPR023696">
    <property type="entry name" value="Ureohydrolase_dom_sf"/>
</dbReference>
<reference evidence="7 8" key="1">
    <citation type="submission" date="2020-03" db="EMBL/GenBank/DDBJ databases">
        <title>Draft Genome Sequence of Cudoniella acicularis.</title>
        <authorList>
            <person name="Buettner E."/>
            <person name="Kellner H."/>
        </authorList>
    </citation>
    <scope>NUCLEOTIDE SEQUENCE [LARGE SCALE GENOMIC DNA]</scope>
    <source>
        <strain evidence="7 8">DSM 108380</strain>
    </source>
</reference>
<feature type="signal peptide" evidence="6">
    <location>
        <begin position="1"/>
        <end position="20"/>
    </location>
</feature>
<dbReference type="AlphaFoldDB" id="A0A8H4W419"/>
<feature type="binding site" evidence="4">
    <location>
        <position position="294"/>
    </location>
    <ligand>
        <name>Mn(2+)</name>
        <dbReference type="ChEBI" id="CHEBI:29035"/>
        <label>1</label>
    </ligand>
</feature>
<protein>
    <recommendedName>
        <fullName evidence="9">Agmatinase</fullName>
    </recommendedName>
</protein>
<keyword evidence="6" id="KW-0732">Signal</keyword>
<keyword evidence="2 4" id="KW-0479">Metal-binding</keyword>
<comment type="cofactor">
    <cofactor evidence="4">
        <name>Mn(2+)</name>
        <dbReference type="ChEBI" id="CHEBI:29035"/>
    </cofactor>
    <text evidence="4">Binds 2 manganese ions per subunit.</text>
</comment>
<proteinExistence type="inferred from homology"/>
<gene>
    <name evidence="7" type="ORF">G7Y89_g4696</name>
</gene>
<keyword evidence="8" id="KW-1185">Reference proteome</keyword>
<dbReference type="Gene3D" id="3.40.800.10">
    <property type="entry name" value="Ureohydrolase domain"/>
    <property type="match status" value="1"/>
</dbReference>
<dbReference type="CDD" id="cd11592">
    <property type="entry name" value="Agmatinase_PAH"/>
    <property type="match status" value="1"/>
</dbReference>
<feature type="binding site" evidence="4">
    <location>
        <position position="192"/>
    </location>
    <ligand>
        <name>Mn(2+)</name>
        <dbReference type="ChEBI" id="CHEBI:29035"/>
        <label>1</label>
    </ligand>
</feature>
<dbReference type="PANTHER" id="PTHR11358">
    <property type="entry name" value="ARGINASE/AGMATINASE"/>
    <property type="match status" value="1"/>
</dbReference>
<comment type="caution">
    <text evidence="7">The sequence shown here is derived from an EMBL/GenBank/DDBJ whole genome shotgun (WGS) entry which is preliminary data.</text>
</comment>
<dbReference type="EMBL" id="JAAMPI010000261">
    <property type="protein sequence ID" value="KAF4633418.1"/>
    <property type="molecule type" value="Genomic_DNA"/>
</dbReference>
<evidence type="ECO:0000313" key="8">
    <source>
        <dbReference type="Proteomes" id="UP000566819"/>
    </source>
</evidence>
<dbReference type="GO" id="GO:0008783">
    <property type="term" value="F:agmatinase activity"/>
    <property type="evidence" value="ECO:0007669"/>
    <property type="project" value="TreeGrafter"/>
</dbReference>
<evidence type="ECO:0000256" key="1">
    <source>
        <dbReference type="ARBA" id="ARBA00009227"/>
    </source>
</evidence>
<feature type="binding site" evidence="4">
    <location>
        <position position="168"/>
    </location>
    <ligand>
        <name>Mn(2+)</name>
        <dbReference type="ChEBI" id="CHEBI:29035"/>
        <label>1</label>
    </ligand>
</feature>
<keyword evidence="3 5" id="KW-0378">Hydrolase</keyword>
<evidence type="ECO:0000256" key="5">
    <source>
        <dbReference type="RuleBase" id="RU003684"/>
    </source>
</evidence>
<dbReference type="Proteomes" id="UP000566819">
    <property type="component" value="Unassembled WGS sequence"/>
</dbReference>
<dbReference type="Pfam" id="PF00491">
    <property type="entry name" value="Arginase"/>
    <property type="match status" value="1"/>
</dbReference>
<feature type="binding site" evidence="4">
    <location>
        <position position="296"/>
    </location>
    <ligand>
        <name>Mn(2+)</name>
        <dbReference type="ChEBI" id="CHEBI:29035"/>
        <label>1</label>
    </ligand>
</feature>